<feature type="domain" description="Peptidase M24" evidence="4">
    <location>
        <begin position="318"/>
        <end position="533"/>
    </location>
</feature>
<dbReference type="InterPro" id="IPR000587">
    <property type="entry name" value="Creatinase_N"/>
</dbReference>
<accession>A0ABW0M563</accession>
<evidence type="ECO:0000259" key="6">
    <source>
        <dbReference type="Pfam" id="PF16188"/>
    </source>
</evidence>
<dbReference type="CDD" id="cd01085">
    <property type="entry name" value="APP"/>
    <property type="match status" value="1"/>
</dbReference>
<dbReference type="Gene3D" id="3.40.350.10">
    <property type="entry name" value="Creatinase/prolidase N-terminal domain"/>
    <property type="match status" value="2"/>
</dbReference>
<dbReference type="Proteomes" id="UP001596045">
    <property type="component" value="Unassembled WGS sequence"/>
</dbReference>
<dbReference type="InterPro" id="IPR032416">
    <property type="entry name" value="Peptidase_M24_C"/>
</dbReference>
<organism evidence="7 8">
    <name type="scientific">Paraherbaspirillum soli</name>
    <dbReference type="NCBI Taxonomy" id="631222"/>
    <lineage>
        <taxon>Bacteria</taxon>
        <taxon>Pseudomonadati</taxon>
        <taxon>Pseudomonadota</taxon>
        <taxon>Betaproteobacteria</taxon>
        <taxon>Burkholderiales</taxon>
        <taxon>Oxalobacteraceae</taxon>
        <taxon>Paraherbaspirillum</taxon>
    </lineage>
</organism>
<keyword evidence="8" id="KW-1185">Reference proteome</keyword>
<dbReference type="Pfam" id="PF01321">
    <property type="entry name" value="Creatinase_N"/>
    <property type="match status" value="1"/>
</dbReference>
<dbReference type="Pfam" id="PF16188">
    <property type="entry name" value="Peptidase_M24_C"/>
    <property type="match status" value="1"/>
</dbReference>
<keyword evidence="3 7" id="KW-0378">Hydrolase</keyword>
<dbReference type="PANTHER" id="PTHR43763:SF6">
    <property type="entry name" value="XAA-PRO AMINOPEPTIDASE 1"/>
    <property type="match status" value="1"/>
</dbReference>
<protein>
    <submittedName>
        <fullName evidence="7">Aminopeptidase P family protein</fullName>
        <ecNumber evidence="7">3.4.11.-</ecNumber>
    </submittedName>
</protein>
<reference evidence="8" key="1">
    <citation type="journal article" date="2019" name="Int. J. Syst. Evol. Microbiol.">
        <title>The Global Catalogue of Microorganisms (GCM) 10K type strain sequencing project: providing services to taxonomists for standard genome sequencing and annotation.</title>
        <authorList>
            <consortium name="The Broad Institute Genomics Platform"/>
            <consortium name="The Broad Institute Genome Sequencing Center for Infectious Disease"/>
            <person name="Wu L."/>
            <person name="Ma J."/>
        </authorList>
    </citation>
    <scope>NUCLEOTIDE SEQUENCE [LARGE SCALE GENOMIC DNA]</scope>
    <source>
        <strain evidence="8">JCM 17066</strain>
    </source>
</reference>
<comment type="caution">
    <text evidence="7">The sequence shown here is derived from an EMBL/GenBank/DDBJ whole genome shotgun (WGS) entry which is preliminary data.</text>
</comment>
<dbReference type="SUPFAM" id="SSF55920">
    <property type="entry name" value="Creatinase/aminopeptidase"/>
    <property type="match status" value="1"/>
</dbReference>
<comment type="similarity">
    <text evidence="1">Belongs to the peptidase M24B family.</text>
</comment>
<dbReference type="EC" id="3.4.11.-" evidence="7"/>
<feature type="domain" description="Peptidase M24 C-terminal" evidence="6">
    <location>
        <begin position="544"/>
        <end position="604"/>
    </location>
</feature>
<dbReference type="Pfam" id="PF16189">
    <property type="entry name" value="Creatinase_N_2"/>
    <property type="match status" value="1"/>
</dbReference>
<gene>
    <name evidence="7" type="ORF">ACFPM8_04930</name>
</gene>
<evidence type="ECO:0000259" key="5">
    <source>
        <dbReference type="Pfam" id="PF01321"/>
    </source>
</evidence>
<dbReference type="Pfam" id="PF00557">
    <property type="entry name" value="Peptidase_M24"/>
    <property type="match status" value="1"/>
</dbReference>
<evidence type="ECO:0000259" key="4">
    <source>
        <dbReference type="Pfam" id="PF00557"/>
    </source>
</evidence>
<evidence type="ECO:0000256" key="1">
    <source>
        <dbReference type="ARBA" id="ARBA00008766"/>
    </source>
</evidence>
<keyword evidence="2" id="KW-0479">Metal-binding</keyword>
<evidence type="ECO:0000313" key="7">
    <source>
        <dbReference type="EMBL" id="MFC5473294.1"/>
    </source>
</evidence>
<dbReference type="GO" id="GO:0004177">
    <property type="term" value="F:aminopeptidase activity"/>
    <property type="evidence" value="ECO:0007669"/>
    <property type="project" value="UniProtKB-KW"/>
</dbReference>
<dbReference type="InterPro" id="IPR033740">
    <property type="entry name" value="Pept_M24B"/>
</dbReference>
<sequence length="604" mass="65374">MNSPNFPQTAITLRIQQLRDAMQRHKIDACLVPSADPHLSEYLPGRWKGREWLSGFTGSVANLIVTADFAGLWADSRYWSQAEAELAGSGIVLMKTLSGNSLLHLDWLGANLSAAHTVAVDGAVLGLATARMLEQALKKNGVKLRTDLDLLTEIWPERPSLPTQPIYEHQPPHAPLSRADKLAQLRAAMQVHGAQSHFISTLDDIAYLFNLRGADVNFNPVFVAHALIGPQRATLFVADGKVPEALRTILAADGVDLAPYAQAAAALAALPADSALLIDPRRVTLGLRQAIPAAVKVVEAINPTTFAKSRKSTDEVSHVRAAMEQDGAALCEFFAWLEQALVQSEPVTELMIDTQITAARARRPGFTCPSFATIAGFNGNGAMPHYKATAESHATIQGDGLLLIDSGGQYVNGTTDITRMVPIGQPSAAQKRDCTLVLKGVIALSGAQFPRGVKSPMLDAIARAPIWAGGIDYGHGTGHGVGYFLNVHEGPQVISCTAMPEAHTAMEPGMITSIEPGIYRPERWGVRIENLVLNQPAETTEFGEYLRFETLTLCPIDTRCLDLSLMRQDEIAWLNAYHAQVRERLSPHVAGDAKAWLELRTQAL</sequence>
<dbReference type="RefSeq" id="WP_378995548.1">
    <property type="nucleotide sequence ID" value="NZ_JBHSMT010000008.1"/>
</dbReference>
<evidence type="ECO:0000256" key="2">
    <source>
        <dbReference type="ARBA" id="ARBA00022723"/>
    </source>
</evidence>
<dbReference type="InterPro" id="IPR036005">
    <property type="entry name" value="Creatinase/aminopeptidase-like"/>
</dbReference>
<proteinExistence type="inferred from homology"/>
<feature type="domain" description="Creatinase N-terminal" evidence="5">
    <location>
        <begin position="14"/>
        <end position="140"/>
    </location>
</feature>
<evidence type="ECO:0000313" key="8">
    <source>
        <dbReference type="Proteomes" id="UP001596045"/>
    </source>
</evidence>
<dbReference type="SUPFAM" id="SSF53092">
    <property type="entry name" value="Creatinase/prolidase N-terminal domain"/>
    <property type="match status" value="1"/>
</dbReference>
<keyword evidence="7" id="KW-0645">Protease</keyword>
<name>A0ABW0M563_9BURK</name>
<dbReference type="InterPro" id="IPR000994">
    <property type="entry name" value="Pept_M24"/>
</dbReference>
<dbReference type="InterPro" id="IPR029149">
    <property type="entry name" value="Creatin/AminoP/Spt16_N"/>
</dbReference>
<evidence type="ECO:0000256" key="3">
    <source>
        <dbReference type="ARBA" id="ARBA00022801"/>
    </source>
</evidence>
<dbReference type="InterPro" id="IPR050422">
    <property type="entry name" value="X-Pro_aminopeptidase_P"/>
</dbReference>
<dbReference type="EMBL" id="JBHSMT010000008">
    <property type="protein sequence ID" value="MFC5473294.1"/>
    <property type="molecule type" value="Genomic_DNA"/>
</dbReference>
<dbReference type="Gene3D" id="3.90.230.10">
    <property type="entry name" value="Creatinase/methionine aminopeptidase superfamily"/>
    <property type="match status" value="1"/>
</dbReference>
<dbReference type="PANTHER" id="PTHR43763">
    <property type="entry name" value="XAA-PRO AMINOPEPTIDASE 1"/>
    <property type="match status" value="1"/>
</dbReference>
<keyword evidence="7" id="KW-0031">Aminopeptidase</keyword>